<dbReference type="EMBL" id="FQYQ01000015">
    <property type="protein sequence ID" value="SHJ27565.1"/>
    <property type="molecule type" value="Genomic_DNA"/>
</dbReference>
<dbReference type="Proteomes" id="UP000184185">
    <property type="component" value="Unassembled WGS sequence"/>
</dbReference>
<dbReference type="OrthoDB" id="9801456at2"/>
<dbReference type="Gene3D" id="2.160.10.10">
    <property type="entry name" value="Hexapeptide repeat proteins"/>
    <property type="match status" value="1"/>
</dbReference>
<feature type="site" description="Increases basicity of active site His" evidence="1">
    <location>
        <position position="135"/>
    </location>
</feature>
<dbReference type="SUPFAM" id="SSF51161">
    <property type="entry name" value="Trimeric LpxA-like enzymes"/>
    <property type="match status" value="1"/>
</dbReference>
<feature type="binding site" evidence="2">
    <location>
        <position position="164"/>
    </location>
    <ligand>
        <name>acetyl-CoA</name>
        <dbReference type="ChEBI" id="CHEBI:57288"/>
    </ligand>
</feature>
<dbReference type="InterPro" id="IPR011004">
    <property type="entry name" value="Trimer_LpxA-like_sf"/>
</dbReference>
<feature type="binding site" evidence="2">
    <location>
        <position position="67"/>
    </location>
    <ligand>
        <name>substrate</name>
    </ligand>
</feature>
<dbReference type="Gene3D" id="3.40.50.20">
    <property type="match status" value="1"/>
</dbReference>
<dbReference type="PANTHER" id="PTHR43300:SF7">
    <property type="entry name" value="UDP-N-ACETYLBACILLOSAMINE N-ACETYLTRANSFERASE"/>
    <property type="match status" value="1"/>
</dbReference>
<proteinExistence type="predicted"/>
<dbReference type="PANTHER" id="PTHR43300">
    <property type="entry name" value="ACETYLTRANSFERASE"/>
    <property type="match status" value="1"/>
</dbReference>
<reference evidence="4 5" key="1">
    <citation type="submission" date="2016-11" db="EMBL/GenBank/DDBJ databases">
        <authorList>
            <person name="Jaros S."/>
            <person name="Januszkiewicz K."/>
            <person name="Wedrychowicz H."/>
        </authorList>
    </citation>
    <scope>NUCLEOTIDE SEQUENCE [LARGE SCALE GENOMIC DNA]</scope>
    <source>
        <strain evidence="4 5">DSM 14809</strain>
    </source>
</reference>
<dbReference type="RefSeq" id="WP_072917680.1">
    <property type="nucleotide sequence ID" value="NZ_FQYQ01000015.1"/>
</dbReference>
<dbReference type="NCBIfam" id="TIGR03570">
    <property type="entry name" value="NeuD_NnaD"/>
    <property type="match status" value="1"/>
</dbReference>
<feature type="active site" description="Proton acceptor" evidence="1">
    <location>
        <position position="134"/>
    </location>
</feature>
<feature type="domain" description="PglD N-terminal" evidence="3">
    <location>
        <begin position="4"/>
        <end position="79"/>
    </location>
</feature>
<feature type="binding site" evidence="2">
    <location>
        <position position="143"/>
    </location>
    <ligand>
        <name>acetyl-CoA</name>
        <dbReference type="ChEBI" id="CHEBI:57288"/>
    </ligand>
</feature>
<evidence type="ECO:0000313" key="4">
    <source>
        <dbReference type="EMBL" id="SHJ27565.1"/>
    </source>
</evidence>
<dbReference type="InterPro" id="IPR050179">
    <property type="entry name" value="Trans_hexapeptide_repeat"/>
</dbReference>
<dbReference type="STRING" id="185007.SAMN02910350_01970"/>
<dbReference type="GO" id="GO:0016740">
    <property type="term" value="F:transferase activity"/>
    <property type="evidence" value="ECO:0007669"/>
    <property type="project" value="UniProtKB-KW"/>
</dbReference>
<dbReference type="CDD" id="cd03360">
    <property type="entry name" value="LbH_AT_putative"/>
    <property type="match status" value="1"/>
</dbReference>
<evidence type="ECO:0000256" key="1">
    <source>
        <dbReference type="PIRSR" id="PIRSR620019-1"/>
    </source>
</evidence>
<organism evidence="4 5">
    <name type="scientific">Pseudobutyrivibrio xylanivorans DSM 14809</name>
    <dbReference type="NCBI Taxonomy" id="1123012"/>
    <lineage>
        <taxon>Bacteria</taxon>
        <taxon>Bacillati</taxon>
        <taxon>Bacillota</taxon>
        <taxon>Clostridia</taxon>
        <taxon>Lachnospirales</taxon>
        <taxon>Lachnospiraceae</taxon>
        <taxon>Pseudobutyrivibrio</taxon>
    </lineage>
</organism>
<dbReference type="InterPro" id="IPR041561">
    <property type="entry name" value="PglD_N"/>
</dbReference>
<evidence type="ECO:0000256" key="2">
    <source>
        <dbReference type="PIRSR" id="PIRSR620019-2"/>
    </source>
</evidence>
<sequence>MKSIAIMGASGHCKVLADMALLNGYDDIVFIDKNPEIDMLAEYPVADEDTDLDYYIEHHYDFIVGIGDGKIRRKVQEMLEERGADIVSLIHPSAVVAYDVKIGEGTAVMAGAVINPSTVIGKGCIINTSASVDHDNVIGDYVHVSVGAHTAGTVTVGDNSWLGIGTIVSNNIDICADTFICAGGVVVKNLTKPGKYAGVPVRFVPI</sequence>
<evidence type="ECO:0000259" key="3">
    <source>
        <dbReference type="Pfam" id="PF17836"/>
    </source>
</evidence>
<feature type="binding site" evidence="2">
    <location>
        <begin position="10"/>
        <end position="12"/>
    </location>
    <ligand>
        <name>substrate</name>
    </ligand>
</feature>
<evidence type="ECO:0000313" key="5">
    <source>
        <dbReference type="Proteomes" id="UP000184185"/>
    </source>
</evidence>
<name>A0A1M6HZK6_PSEXY</name>
<accession>A0A1M6HZK6</accession>
<dbReference type="InterPro" id="IPR020019">
    <property type="entry name" value="AcTrfase_PglD-like"/>
</dbReference>
<keyword evidence="4" id="KW-0808">Transferase</keyword>
<keyword evidence="5" id="KW-1185">Reference proteome</keyword>
<dbReference type="Pfam" id="PF17836">
    <property type="entry name" value="PglD_N"/>
    <property type="match status" value="1"/>
</dbReference>
<gene>
    <name evidence="4" type="ORF">SAMN02745725_02148</name>
</gene>
<dbReference type="AlphaFoldDB" id="A0A1M6HZK6"/>
<protein>
    <submittedName>
        <fullName evidence="4">Transferase hexapeptide (Six repeat-containing protein)</fullName>
    </submittedName>
</protein>